<dbReference type="PANTHER" id="PTHR19282:SF519">
    <property type="entry name" value="TETRASPANIN"/>
    <property type="match status" value="1"/>
</dbReference>
<dbReference type="Proteomes" id="UP001642483">
    <property type="component" value="Unassembled WGS sequence"/>
</dbReference>
<evidence type="ECO:0000313" key="8">
    <source>
        <dbReference type="Proteomes" id="UP001642483"/>
    </source>
</evidence>
<evidence type="ECO:0000313" key="7">
    <source>
        <dbReference type="EMBL" id="CAK8672193.1"/>
    </source>
</evidence>
<dbReference type="PIRSF" id="PIRSF002419">
    <property type="entry name" value="Tetraspanin"/>
    <property type="match status" value="1"/>
</dbReference>
<evidence type="ECO:0000256" key="2">
    <source>
        <dbReference type="ARBA" id="ARBA00006840"/>
    </source>
</evidence>
<protein>
    <recommendedName>
        <fullName evidence="6">Tetraspanin</fullName>
    </recommendedName>
</protein>
<sequence length="222" mass="24107">MSGDTKCCKYLMFVFNLLIFLGGAAMLGTGIWVLVGGNSFKQLFSANPVIFSSVYIIIAVGSFLLVIGFLGCCGAIKENKCLLGTFFLVILIIFILEIVGGVLAFVFYPDAKQTAIDSMNLYGVDSEQGKSVTAAWDAIQENLNCCGINSPGDWTLYSNYKLPPASCGGPNEILKRPGCEEALKMYFYILAGVAIAVLVIELLAMIFACCIFQNVDNHSYEY</sequence>
<reference evidence="7 8" key="1">
    <citation type="submission" date="2024-02" db="EMBL/GenBank/DDBJ databases">
        <authorList>
            <person name="Daric V."/>
            <person name="Darras S."/>
        </authorList>
    </citation>
    <scope>NUCLEOTIDE SEQUENCE [LARGE SCALE GENOMIC DNA]</scope>
</reference>
<proteinExistence type="inferred from homology"/>
<evidence type="ECO:0000256" key="6">
    <source>
        <dbReference type="RuleBase" id="RU361218"/>
    </source>
</evidence>
<evidence type="ECO:0000256" key="1">
    <source>
        <dbReference type="ARBA" id="ARBA00004141"/>
    </source>
</evidence>
<organism evidence="7 8">
    <name type="scientific">Clavelina lepadiformis</name>
    <name type="common">Light-bulb sea squirt</name>
    <name type="synonym">Ascidia lepadiformis</name>
    <dbReference type="NCBI Taxonomy" id="159417"/>
    <lineage>
        <taxon>Eukaryota</taxon>
        <taxon>Metazoa</taxon>
        <taxon>Chordata</taxon>
        <taxon>Tunicata</taxon>
        <taxon>Ascidiacea</taxon>
        <taxon>Aplousobranchia</taxon>
        <taxon>Clavelinidae</taxon>
        <taxon>Clavelina</taxon>
    </lineage>
</organism>
<name>A0ABP0F0J2_CLALP</name>
<feature type="transmembrane region" description="Helical" evidence="6">
    <location>
        <begin position="54"/>
        <end position="76"/>
    </location>
</feature>
<feature type="transmembrane region" description="Helical" evidence="6">
    <location>
        <begin position="185"/>
        <end position="212"/>
    </location>
</feature>
<feature type="transmembrane region" description="Helical" evidence="6">
    <location>
        <begin position="83"/>
        <end position="108"/>
    </location>
</feature>
<keyword evidence="3 6" id="KW-0812">Transmembrane</keyword>
<dbReference type="SUPFAM" id="SSF48652">
    <property type="entry name" value="Tetraspanin"/>
    <property type="match status" value="1"/>
</dbReference>
<keyword evidence="5 6" id="KW-0472">Membrane</keyword>
<dbReference type="Gene3D" id="1.10.1450.10">
    <property type="entry name" value="Tetraspanin"/>
    <property type="match status" value="1"/>
</dbReference>
<dbReference type="InterPro" id="IPR018499">
    <property type="entry name" value="Tetraspanin/Peripherin"/>
</dbReference>
<dbReference type="InterPro" id="IPR018503">
    <property type="entry name" value="Tetraspanin_CS"/>
</dbReference>
<dbReference type="EMBL" id="CAWYQH010000001">
    <property type="protein sequence ID" value="CAK8672193.1"/>
    <property type="molecule type" value="Genomic_DNA"/>
</dbReference>
<keyword evidence="4 6" id="KW-1133">Transmembrane helix</keyword>
<evidence type="ECO:0000256" key="3">
    <source>
        <dbReference type="ARBA" id="ARBA00022692"/>
    </source>
</evidence>
<gene>
    <name evidence="7" type="ORF">CVLEPA_LOCUS1178</name>
</gene>
<keyword evidence="8" id="KW-1185">Reference proteome</keyword>
<dbReference type="InterPro" id="IPR008952">
    <property type="entry name" value="Tetraspanin_EC2_sf"/>
</dbReference>
<dbReference type="PANTHER" id="PTHR19282">
    <property type="entry name" value="TETRASPANIN"/>
    <property type="match status" value="1"/>
</dbReference>
<feature type="transmembrane region" description="Helical" evidence="6">
    <location>
        <begin position="12"/>
        <end position="34"/>
    </location>
</feature>
<dbReference type="PROSITE" id="PS00421">
    <property type="entry name" value="TM4_1"/>
    <property type="match status" value="1"/>
</dbReference>
<dbReference type="PRINTS" id="PR00259">
    <property type="entry name" value="TMFOUR"/>
</dbReference>
<evidence type="ECO:0000256" key="5">
    <source>
        <dbReference type="ARBA" id="ARBA00023136"/>
    </source>
</evidence>
<dbReference type="Pfam" id="PF00335">
    <property type="entry name" value="Tetraspanin"/>
    <property type="match status" value="1"/>
</dbReference>
<evidence type="ECO:0000256" key="4">
    <source>
        <dbReference type="ARBA" id="ARBA00022989"/>
    </source>
</evidence>
<comment type="subcellular location">
    <subcellularLocation>
        <location evidence="1 6">Membrane</location>
        <topology evidence="1 6">Multi-pass membrane protein</topology>
    </subcellularLocation>
</comment>
<accession>A0ABP0F0J2</accession>
<comment type="caution">
    <text evidence="7">The sequence shown here is derived from an EMBL/GenBank/DDBJ whole genome shotgun (WGS) entry which is preliminary data.</text>
</comment>
<comment type="similarity">
    <text evidence="2 6">Belongs to the tetraspanin (TM4SF) family.</text>
</comment>
<dbReference type="InterPro" id="IPR000301">
    <property type="entry name" value="Tetraspanin_animals"/>
</dbReference>